<dbReference type="SMART" id="SM00355">
    <property type="entry name" value="ZnF_C2H2"/>
    <property type="match status" value="8"/>
</dbReference>
<feature type="domain" description="C2H2-type" evidence="9">
    <location>
        <begin position="182"/>
        <end position="209"/>
    </location>
</feature>
<protein>
    <recommendedName>
        <fullName evidence="9">C2H2-type domain-containing protein</fullName>
    </recommendedName>
</protein>
<comment type="subcellular location">
    <subcellularLocation>
        <location evidence="1">Nucleus</location>
    </subcellularLocation>
</comment>
<keyword evidence="6" id="KW-0539">Nucleus</keyword>
<keyword evidence="5" id="KW-0862">Zinc</keyword>
<dbReference type="Pfam" id="PF13894">
    <property type="entry name" value="zf-C2H2_4"/>
    <property type="match status" value="1"/>
</dbReference>
<proteinExistence type="predicted"/>
<dbReference type="Gene3D" id="3.30.160.60">
    <property type="entry name" value="Classic Zinc Finger"/>
    <property type="match status" value="7"/>
</dbReference>
<feature type="domain" description="C2H2-type" evidence="9">
    <location>
        <begin position="49"/>
        <end position="71"/>
    </location>
</feature>
<feature type="domain" description="C2H2-type" evidence="9">
    <location>
        <begin position="126"/>
        <end position="153"/>
    </location>
</feature>
<sequence>MENIVLPEVKSEILDEHEPINSFLEVKLETSSPVFEASFIETDNKTLKYKCPMCSKKFKSKEKVQSHVNSHITVHSIYSNGNFKCSECNCYFDSKEILQIHIETHKKNRGRPRKDSVSSDDDVKPYICDKCAKGFRRKQQLLNHSLIHYDIKPFQCDQCEKSFKLKQQLQNHSKVHEDVRPFICENCEKSFKFKQQLENHSKTHTDIRPFKCIFCEKAFKFKQQLQNHCRVHDDLRPFKCDFCEKAFKLKQQLQFHNKVHSDERPFQCFTCEKSFKFKQQLKNHYKVHSKMFIESSILEPSINLETMDVSNSSLLCEENEKFFNSEKQVCNDNLIPQDEMQQIVQKKSLDKKNVSKNVSDLEKQINDDLIPSDESTENSIVENSKLAMELNLEDKNNPSKQNQDLLKNHFEKKCIYNLMEQINKDNIMPTTDESSKQSNIESEKLGMEINLDDHSLKQNKELLKNQLEKNSVSNFDEQVNNSNIIPKDDLRENRIIESRKFHIETNLNHEYNSLIQNEDPLKNHLEKNNASGFEEQISNDNLTQSDGSI</sequence>
<feature type="domain" description="C2H2-type" evidence="9">
    <location>
        <begin position="154"/>
        <end position="181"/>
    </location>
</feature>
<evidence type="ECO:0000259" key="9">
    <source>
        <dbReference type="PROSITE" id="PS50157"/>
    </source>
</evidence>
<dbReference type="EMBL" id="JANEYF010003604">
    <property type="protein sequence ID" value="KAJ8935249.1"/>
    <property type="molecule type" value="Genomic_DNA"/>
</dbReference>
<feature type="domain" description="C2H2-type" evidence="9">
    <location>
        <begin position="210"/>
        <end position="237"/>
    </location>
</feature>
<dbReference type="Proteomes" id="UP001162156">
    <property type="component" value="Unassembled WGS sequence"/>
</dbReference>
<feature type="domain" description="C2H2-type" evidence="9">
    <location>
        <begin position="238"/>
        <end position="265"/>
    </location>
</feature>
<evidence type="ECO:0000256" key="8">
    <source>
        <dbReference type="SAM" id="MobiDB-lite"/>
    </source>
</evidence>
<dbReference type="PROSITE" id="PS00028">
    <property type="entry name" value="ZINC_FINGER_C2H2_1"/>
    <property type="match status" value="8"/>
</dbReference>
<feature type="region of interest" description="Disordered" evidence="8">
    <location>
        <begin position="530"/>
        <end position="549"/>
    </location>
</feature>
<dbReference type="PROSITE" id="PS50157">
    <property type="entry name" value="ZINC_FINGER_C2H2_2"/>
    <property type="match status" value="8"/>
</dbReference>
<evidence type="ECO:0000256" key="1">
    <source>
        <dbReference type="ARBA" id="ARBA00004123"/>
    </source>
</evidence>
<dbReference type="GO" id="GO:0006357">
    <property type="term" value="P:regulation of transcription by RNA polymerase II"/>
    <property type="evidence" value="ECO:0007669"/>
    <property type="project" value="TreeGrafter"/>
</dbReference>
<dbReference type="InterPro" id="IPR036236">
    <property type="entry name" value="Znf_C2H2_sf"/>
</dbReference>
<feature type="domain" description="C2H2-type" evidence="9">
    <location>
        <begin position="266"/>
        <end position="289"/>
    </location>
</feature>
<evidence type="ECO:0000256" key="6">
    <source>
        <dbReference type="ARBA" id="ARBA00023242"/>
    </source>
</evidence>
<evidence type="ECO:0000256" key="2">
    <source>
        <dbReference type="ARBA" id="ARBA00022723"/>
    </source>
</evidence>
<dbReference type="InterPro" id="IPR013087">
    <property type="entry name" value="Znf_C2H2_type"/>
</dbReference>
<dbReference type="PANTHER" id="PTHR24390:SF79">
    <property type="entry name" value="ASPARAGINE-RICH ZINC FINGER PROTEIN AZF1"/>
    <property type="match status" value="1"/>
</dbReference>
<keyword evidence="3" id="KW-0677">Repeat</keyword>
<name>A0AAV8X8G5_9CUCU</name>
<evidence type="ECO:0000313" key="10">
    <source>
        <dbReference type="EMBL" id="KAJ8935249.1"/>
    </source>
</evidence>
<keyword evidence="4 7" id="KW-0863">Zinc-finger</keyword>
<dbReference type="FunFam" id="3.30.160.60:FF:000065">
    <property type="entry name" value="B-cell CLL/lymphoma 6, member B"/>
    <property type="match status" value="1"/>
</dbReference>
<accession>A0AAV8X8G5</accession>
<evidence type="ECO:0000313" key="11">
    <source>
        <dbReference type="Proteomes" id="UP001162156"/>
    </source>
</evidence>
<evidence type="ECO:0000256" key="4">
    <source>
        <dbReference type="ARBA" id="ARBA00022771"/>
    </source>
</evidence>
<organism evidence="10 11">
    <name type="scientific">Rhamnusium bicolor</name>
    <dbReference type="NCBI Taxonomy" id="1586634"/>
    <lineage>
        <taxon>Eukaryota</taxon>
        <taxon>Metazoa</taxon>
        <taxon>Ecdysozoa</taxon>
        <taxon>Arthropoda</taxon>
        <taxon>Hexapoda</taxon>
        <taxon>Insecta</taxon>
        <taxon>Pterygota</taxon>
        <taxon>Neoptera</taxon>
        <taxon>Endopterygota</taxon>
        <taxon>Coleoptera</taxon>
        <taxon>Polyphaga</taxon>
        <taxon>Cucujiformia</taxon>
        <taxon>Chrysomeloidea</taxon>
        <taxon>Cerambycidae</taxon>
        <taxon>Lepturinae</taxon>
        <taxon>Rhagiini</taxon>
        <taxon>Rhamnusium</taxon>
    </lineage>
</organism>
<keyword evidence="2" id="KW-0479">Metal-binding</keyword>
<gene>
    <name evidence="10" type="ORF">NQ314_012924</name>
</gene>
<dbReference type="SUPFAM" id="SSF57667">
    <property type="entry name" value="beta-beta-alpha zinc fingers"/>
    <property type="match status" value="4"/>
</dbReference>
<keyword evidence="11" id="KW-1185">Reference proteome</keyword>
<evidence type="ECO:0000256" key="5">
    <source>
        <dbReference type="ARBA" id="ARBA00022833"/>
    </source>
</evidence>
<dbReference type="FunFam" id="3.30.160.60:FF:000671">
    <property type="entry name" value="Zinc finger protein 26"/>
    <property type="match status" value="1"/>
</dbReference>
<dbReference type="FunFam" id="3.30.160.60:FF:000100">
    <property type="entry name" value="Zinc finger 45-like"/>
    <property type="match status" value="1"/>
</dbReference>
<dbReference type="GO" id="GO:0003700">
    <property type="term" value="F:DNA-binding transcription factor activity"/>
    <property type="evidence" value="ECO:0007669"/>
    <property type="project" value="TreeGrafter"/>
</dbReference>
<dbReference type="PANTHER" id="PTHR24390">
    <property type="entry name" value="ZINC FINGER PROTEIN"/>
    <property type="match status" value="1"/>
</dbReference>
<reference evidence="10" key="1">
    <citation type="journal article" date="2023" name="Insect Mol. Biol.">
        <title>Genome sequencing provides insights into the evolution of gene families encoding plant cell wall-degrading enzymes in longhorned beetles.</title>
        <authorList>
            <person name="Shin N.R."/>
            <person name="Okamura Y."/>
            <person name="Kirsch R."/>
            <person name="Pauchet Y."/>
        </authorList>
    </citation>
    <scope>NUCLEOTIDE SEQUENCE</scope>
    <source>
        <strain evidence="10">RBIC_L_NR</strain>
    </source>
</reference>
<dbReference type="Pfam" id="PF00096">
    <property type="entry name" value="zf-C2H2"/>
    <property type="match status" value="4"/>
</dbReference>
<dbReference type="FunFam" id="3.30.160.60:FF:000145">
    <property type="entry name" value="Zinc finger protein 574"/>
    <property type="match status" value="3"/>
</dbReference>
<dbReference type="GO" id="GO:0005634">
    <property type="term" value="C:nucleus"/>
    <property type="evidence" value="ECO:0007669"/>
    <property type="project" value="UniProtKB-SubCell"/>
</dbReference>
<dbReference type="GO" id="GO:0008270">
    <property type="term" value="F:zinc ion binding"/>
    <property type="evidence" value="ECO:0007669"/>
    <property type="project" value="UniProtKB-KW"/>
</dbReference>
<evidence type="ECO:0000256" key="7">
    <source>
        <dbReference type="PROSITE-ProRule" id="PRU00042"/>
    </source>
</evidence>
<comment type="caution">
    <text evidence="10">The sequence shown here is derived from an EMBL/GenBank/DDBJ whole genome shotgun (WGS) entry which is preliminary data.</text>
</comment>
<dbReference type="AlphaFoldDB" id="A0AAV8X8G5"/>
<dbReference type="GO" id="GO:0000978">
    <property type="term" value="F:RNA polymerase II cis-regulatory region sequence-specific DNA binding"/>
    <property type="evidence" value="ECO:0007669"/>
    <property type="project" value="TreeGrafter"/>
</dbReference>
<feature type="domain" description="C2H2-type" evidence="9">
    <location>
        <begin position="83"/>
        <end position="110"/>
    </location>
</feature>
<evidence type="ECO:0000256" key="3">
    <source>
        <dbReference type="ARBA" id="ARBA00022737"/>
    </source>
</evidence>